<gene>
    <name evidence="4" type="ORF">MVEN_02204000</name>
</gene>
<evidence type="ECO:0000256" key="1">
    <source>
        <dbReference type="SAM" id="MobiDB-lite"/>
    </source>
</evidence>
<keyword evidence="5" id="KW-1185">Reference proteome</keyword>
<keyword evidence="2" id="KW-0812">Transmembrane</keyword>
<feature type="transmembrane region" description="Helical" evidence="2">
    <location>
        <begin position="240"/>
        <end position="264"/>
    </location>
</feature>
<dbReference type="OrthoDB" id="2971811at2759"/>
<dbReference type="AlphaFoldDB" id="A0A8H7CHD6"/>
<feature type="domain" description="DUF6535" evidence="3">
    <location>
        <begin position="93"/>
        <end position="266"/>
    </location>
</feature>
<feature type="region of interest" description="Disordered" evidence="1">
    <location>
        <begin position="1"/>
        <end position="45"/>
    </location>
</feature>
<protein>
    <recommendedName>
        <fullName evidence="3">DUF6535 domain-containing protein</fullName>
    </recommendedName>
</protein>
<sequence>MSSSAAPSQGIREGDTIPPEEPPANAELTNEKPEEAIELPAESNNDNTNRLVGAINEQSAILKTALERVRSVTTAVEALKQQPQSPDKKIAFWTAYKKLADEFDTELQAKYGQDLDTSFNFCLFSAVSSAFIIQIQPELQPDPNGPTQALLSLLVQNITGLPLAALPPGISPSPPPTIVIVAQSLLYFSLSATLLAALLAVLGKQWLLHYNSVGERGTIEECGLERQCKVDGMQRWRFDLVMQVFPLLLQFALLLFATALAIYLWTIHHAIAAIALSLTGLGSILYTAMIISAVASPDSPFQTSLSSLLKIILDQFPIPSHLHQFVQGVHGAITQMALLLPLFHSSKPPELVPLEPVPIFDPPDSRMNEAQAVLWALEASTDPSDSELKELIFADFLFCLNSFFVPTIAQDHTLLDKSEYSTLLVALLFENLIKRLTDLRPLDYGIANDIVIKVSQIADKVSFTVDWHINRCVEAGYRFCALPGVSQEAIRSALQLVASNSVWELREILSHPNSLSTSIDITWLFKTLEWVGSLNSGSNTRILGDLWQALFLLPFARDTLPMESIRVLLSALPTEEDDWDRAYLRAHLACAILDSTDHWFAEDELCPILQQPSVWANLGQGGDYNWSYYSLGNKLSQHPGWTEIISSDLPGWLLGWPGIISDMSEEKKHQVNFRSVLSRVWNGDEAEANDFGEEATRVMVFNALTSTWNQADFSDWGVNHVGHHINLLDCTVSAVFAAWMGSDGAGTPSQRFKDTILVRLGEALARAGERMKHELSNSSDVQPDLKDTIDRLADLLSRLALLIQGNLGTPEQAHTAIDLDYWWDLRNTWRLDAHALRQAIDKAKLGESIAMEKTI</sequence>
<dbReference type="Pfam" id="PF20153">
    <property type="entry name" value="DUF6535"/>
    <property type="match status" value="1"/>
</dbReference>
<feature type="transmembrane region" description="Helical" evidence="2">
    <location>
        <begin position="271"/>
        <end position="295"/>
    </location>
</feature>
<keyword evidence="2" id="KW-0472">Membrane</keyword>
<feature type="transmembrane region" description="Helical" evidence="2">
    <location>
        <begin position="178"/>
        <end position="202"/>
    </location>
</feature>
<evidence type="ECO:0000313" key="5">
    <source>
        <dbReference type="Proteomes" id="UP000620124"/>
    </source>
</evidence>
<name>A0A8H7CHD6_9AGAR</name>
<evidence type="ECO:0000259" key="3">
    <source>
        <dbReference type="Pfam" id="PF20153"/>
    </source>
</evidence>
<evidence type="ECO:0000313" key="4">
    <source>
        <dbReference type="EMBL" id="KAF7335503.1"/>
    </source>
</evidence>
<reference evidence="4" key="1">
    <citation type="submission" date="2020-05" db="EMBL/GenBank/DDBJ databases">
        <title>Mycena genomes resolve the evolution of fungal bioluminescence.</title>
        <authorList>
            <person name="Tsai I.J."/>
        </authorList>
    </citation>
    <scope>NUCLEOTIDE SEQUENCE</scope>
    <source>
        <strain evidence="4">CCC161011</strain>
    </source>
</reference>
<evidence type="ECO:0000256" key="2">
    <source>
        <dbReference type="SAM" id="Phobius"/>
    </source>
</evidence>
<comment type="caution">
    <text evidence="4">The sequence shown here is derived from an EMBL/GenBank/DDBJ whole genome shotgun (WGS) entry which is preliminary data.</text>
</comment>
<dbReference type="InterPro" id="IPR045338">
    <property type="entry name" value="DUF6535"/>
</dbReference>
<keyword evidence="2" id="KW-1133">Transmembrane helix</keyword>
<dbReference type="Proteomes" id="UP000620124">
    <property type="component" value="Unassembled WGS sequence"/>
</dbReference>
<dbReference type="EMBL" id="JACAZI010000024">
    <property type="protein sequence ID" value="KAF7335503.1"/>
    <property type="molecule type" value="Genomic_DNA"/>
</dbReference>
<accession>A0A8H7CHD6</accession>
<organism evidence="4 5">
    <name type="scientific">Mycena venus</name>
    <dbReference type="NCBI Taxonomy" id="2733690"/>
    <lineage>
        <taxon>Eukaryota</taxon>
        <taxon>Fungi</taxon>
        <taxon>Dikarya</taxon>
        <taxon>Basidiomycota</taxon>
        <taxon>Agaricomycotina</taxon>
        <taxon>Agaricomycetes</taxon>
        <taxon>Agaricomycetidae</taxon>
        <taxon>Agaricales</taxon>
        <taxon>Marasmiineae</taxon>
        <taxon>Mycenaceae</taxon>
        <taxon>Mycena</taxon>
    </lineage>
</organism>
<proteinExistence type="predicted"/>